<keyword evidence="2" id="KW-1133">Transmembrane helix</keyword>
<gene>
    <name evidence="3" type="ORF">FHX41_5127</name>
</gene>
<keyword evidence="4" id="KW-1185">Reference proteome</keyword>
<feature type="transmembrane region" description="Helical" evidence="2">
    <location>
        <begin position="60"/>
        <end position="83"/>
    </location>
</feature>
<sequence>MHGVETGGRAGPGALPRGLVCLLPVAAVSYATFLLAGVLSPEFDLVGGYVSELSAAGRPFRHVYGAGDLLTGVLTVLVALGALRKLARRPLAVAGWASLGLFGLGAVGDAVFPLDCAPSLETWCALRERSGHVSFSHGFHAVTSSVVVVAWTAAILLLALAARRYGWWPALARWGPLLAAAHTVLASATLAAMYAGHWLGIVQRAQITVLCLGLLVIAWALWTDRRPTAHAGTEGSGHAVTGHEGPGGEGPGHEDAGRDVTNVSPTGAGGRR</sequence>
<evidence type="ECO:0000256" key="2">
    <source>
        <dbReference type="SAM" id="Phobius"/>
    </source>
</evidence>
<protein>
    <submittedName>
        <fullName evidence="3">Uncharacterized protein DUF998</fullName>
    </submittedName>
</protein>
<feature type="transmembrane region" description="Helical" evidence="2">
    <location>
        <begin position="201"/>
        <end position="222"/>
    </location>
</feature>
<reference evidence="3 4" key="1">
    <citation type="submission" date="2019-06" db="EMBL/GenBank/DDBJ databases">
        <title>Sequencing the genomes of 1000 actinobacteria strains.</title>
        <authorList>
            <person name="Klenk H.-P."/>
        </authorList>
    </citation>
    <scope>NUCLEOTIDE SEQUENCE [LARGE SCALE GENOMIC DNA]</scope>
    <source>
        <strain evidence="3 4">DSM 45043</strain>
    </source>
</reference>
<dbReference type="AlphaFoldDB" id="A0A543ILA8"/>
<proteinExistence type="predicted"/>
<dbReference type="EMBL" id="VFPO01000001">
    <property type="protein sequence ID" value="TQM71361.1"/>
    <property type="molecule type" value="Genomic_DNA"/>
</dbReference>
<dbReference type="RefSeq" id="WP_246077545.1">
    <property type="nucleotide sequence ID" value="NZ_VFPO01000001.1"/>
</dbReference>
<keyword evidence="2" id="KW-0812">Transmembrane</keyword>
<comment type="caution">
    <text evidence="3">The sequence shown here is derived from an EMBL/GenBank/DDBJ whole genome shotgun (WGS) entry which is preliminary data.</text>
</comment>
<feature type="transmembrane region" description="Helical" evidence="2">
    <location>
        <begin position="19"/>
        <end position="40"/>
    </location>
</feature>
<evidence type="ECO:0000313" key="3">
    <source>
        <dbReference type="EMBL" id="TQM71361.1"/>
    </source>
</evidence>
<keyword evidence="2" id="KW-0472">Membrane</keyword>
<feature type="transmembrane region" description="Helical" evidence="2">
    <location>
        <begin position="139"/>
        <end position="162"/>
    </location>
</feature>
<organism evidence="3 4">
    <name type="scientific">Actinomadura hallensis</name>
    <dbReference type="NCBI Taxonomy" id="337895"/>
    <lineage>
        <taxon>Bacteria</taxon>
        <taxon>Bacillati</taxon>
        <taxon>Actinomycetota</taxon>
        <taxon>Actinomycetes</taxon>
        <taxon>Streptosporangiales</taxon>
        <taxon>Thermomonosporaceae</taxon>
        <taxon>Actinomadura</taxon>
    </lineage>
</organism>
<accession>A0A543ILA8</accession>
<dbReference type="Proteomes" id="UP000316706">
    <property type="component" value="Unassembled WGS sequence"/>
</dbReference>
<evidence type="ECO:0000313" key="4">
    <source>
        <dbReference type="Proteomes" id="UP000316706"/>
    </source>
</evidence>
<dbReference type="Pfam" id="PF06197">
    <property type="entry name" value="DUF998"/>
    <property type="match status" value="1"/>
</dbReference>
<evidence type="ECO:0000256" key="1">
    <source>
        <dbReference type="SAM" id="MobiDB-lite"/>
    </source>
</evidence>
<name>A0A543ILA8_9ACTN</name>
<feature type="transmembrane region" description="Helical" evidence="2">
    <location>
        <begin position="90"/>
        <end position="112"/>
    </location>
</feature>
<dbReference type="InterPro" id="IPR009339">
    <property type="entry name" value="DUF998"/>
</dbReference>
<feature type="region of interest" description="Disordered" evidence="1">
    <location>
        <begin position="230"/>
        <end position="272"/>
    </location>
</feature>
<feature type="transmembrane region" description="Helical" evidence="2">
    <location>
        <begin position="174"/>
        <end position="195"/>
    </location>
</feature>